<feature type="transmembrane region" description="Helical" evidence="1">
    <location>
        <begin position="139"/>
        <end position="159"/>
    </location>
</feature>
<feature type="signal peptide" evidence="2">
    <location>
        <begin position="1"/>
        <end position="23"/>
    </location>
</feature>
<protein>
    <submittedName>
        <fullName evidence="3">HupE/UreJ family protein</fullName>
    </submittedName>
</protein>
<feature type="chain" id="PRO_5046869829" evidence="2">
    <location>
        <begin position="24"/>
        <end position="188"/>
    </location>
</feature>
<feature type="transmembrane region" description="Helical" evidence="1">
    <location>
        <begin position="64"/>
        <end position="88"/>
    </location>
</feature>
<sequence>MMGTVLRSLFVATATLLSTPALAHSGHEVSGLLAGVMHPLLGWDHLLVMLAVGVWAVRQPHADALALPFTFVLMMVAGALSAMAGWQLPATEVLIAVSVIALGGVLVWAPQLSFSLTLTVVASFAFFHGQAHGAELPQAASAGLYVLGFALMTLLLHLGGMALAGRLQERLWPWLGLGMSGAGVLALL</sequence>
<reference evidence="3 4" key="1">
    <citation type="submission" date="2024-09" db="EMBL/GenBank/DDBJ databases">
        <authorList>
            <person name="Sun Q."/>
            <person name="Mori K."/>
        </authorList>
    </citation>
    <scope>NUCLEOTIDE SEQUENCE [LARGE SCALE GENOMIC DNA]</scope>
    <source>
        <strain evidence="3 4">ATCC 51285</strain>
    </source>
</reference>
<name>A0ABV5ZDZ4_9GAMM</name>
<dbReference type="EMBL" id="JBHLZN010000003">
    <property type="protein sequence ID" value="MFB9886744.1"/>
    <property type="molecule type" value="Genomic_DNA"/>
</dbReference>
<comment type="caution">
    <text evidence="3">The sequence shown here is derived from an EMBL/GenBank/DDBJ whole genome shotgun (WGS) entry which is preliminary data.</text>
</comment>
<evidence type="ECO:0000256" key="1">
    <source>
        <dbReference type="SAM" id="Phobius"/>
    </source>
</evidence>
<keyword evidence="1" id="KW-0812">Transmembrane</keyword>
<feature type="transmembrane region" description="Helical" evidence="1">
    <location>
        <begin position="94"/>
        <end position="127"/>
    </location>
</feature>
<evidence type="ECO:0000256" key="2">
    <source>
        <dbReference type="SAM" id="SignalP"/>
    </source>
</evidence>
<organism evidence="3 4">
    <name type="scientific">Balneatrix alpica</name>
    <dbReference type="NCBI Taxonomy" id="75684"/>
    <lineage>
        <taxon>Bacteria</taxon>
        <taxon>Pseudomonadati</taxon>
        <taxon>Pseudomonadota</taxon>
        <taxon>Gammaproteobacteria</taxon>
        <taxon>Oceanospirillales</taxon>
        <taxon>Balneatrichaceae</taxon>
        <taxon>Balneatrix</taxon>
    </lineage>
</organism>
<dbReference type="Proteomes" id="UP001589628">
    <property type="component" value="Unassembled WGS sequence"/>
</dbReference>
<keyword evidence="4" id="KW-1185">Reference proteome</keyword>
<dbReference type="InterPro" id="IPR007038">
    <property type="entry name" value="HupE_UreJ"/>
</dbReference>
<proteinExistence type="predicted"/>
<dbReference type="PIRSF" id="PIRSF016919">
    <property type="entry name" value="HupE_UreJ"/>
    <property type="match status" value="1"/>
</dbReference>
<keyword evidence="1" id="KW-0472">Membrane</keyword>
<accession>A0ABV5ZDZ4</accession>
<evidence type="ECO:0000313" key="4">
    <source>
        <dbReference type="Proteomes" id="UP001589628"/>
    </source>
</evidence>
<dbReference type="Pfam" id="PF04955">
    <property type="entry name" value="HupE_UreJ"/>
    <property type="match status" value="1"/>
</dbReference>
<dbReference type="RefSeq" id="WP_027312403.1">
    <property type="nucleotide sequence ID" value="NZ_JBHLZN010000003.1"/>
</dbReference>
<feature type="transmembrane region" description="Helical" evidence="1">
    <location>
        <begin position="39"/>
        <end position="57"/>
    </location>
</feature>
<evidence type="ECO:0000313" key="3">
    <source>
        <dbReference type="EMBL" id="MFB9886744.1"/>
    </source>
</evidence>
<gene>
    <name evidence="3" type="ORF">ACFFLH_10000</name>
</gene>
<keyword evidence="2" id="KW-0732">Signal</keyword>
<keyword evidence="1" id="KW-1133">Transmembrane helix</keyword>